<dbReference type="NCBIfam" id="NF004363">
    <property type="entry name" value="PRK05738.2-4"/>
    <property type="match status" value="1"/>
</dbReference>
<dbReference type="Gene3D" id="3.30.70.330">
    <property type="match status" value="1"/>
</dbReference>
<accession>A0A967AE10</accession>
<gene>
    <name evidence="4 5" type="primary">rplW</name>
    <name evidence="5" type="ORF">G7034_08745</name>
</gene>
<name>A0A967AE10_9FLAO</name>
<dbReference type="GO" id="GO:0003735">
    <property type="term" value="F:structural constituent of ribosome"/>
    <property type="evidence" value="ECO:0007669"/>
    <property type="project" value="InterPro"/>
</dbReference>
<protein>
    <recommendedName>
        <fullName evidence="4">Large ribosomal subunit protein uL23</fullName>
    </recommendedName>
</protein>
<dbReference type="GO" id="GO:0006412">
    <property type="term" value="P:translation"/>
    <property type="evidence" value="ECO:0007669"/>
    <property type="project" value="UniProtKB-UniRule"/>
</dbReference>
<comment type="function">
    <text evidence="4">One of the early assembly proteins it binds 23S rRNA. One of the proteins that surrounds the polypeptide exit tunnel on the outside of the ribosome. Forms the main docking site for trigger factor binding to the ribosome.</text>
</comment>
<evidence type="ECO:0000256" key="1">
    <source>
        <dbReference type="ARBA" id="ARBA00006700"/>
    </source>
</evidence>
<sequence>MSILLKPIITEKATQDSELKNTFWFEVQPSANKVQIKNAIEQAYGVNVESVRTMNVYPKVKSRFTKTGVVVGRKKFTKKAIVTVTDGETIDLYSNL</sequence>
<reference evidence="5" key="1">
    <citation type="submission" date="2020-03" db="EMBL/GenBank/DDBJ databases">
        <title>Psychroflexus Maritimus sp. nov., isolate from marine sediment.</title>
        <authorList>
            <person name="Zhong Y.-L."/>
        </authorList>
    </citation>
    <scope>NUCLEOTIDE SEQUENCE</scope>
    <source>
        <strain evidence="5">C1</strain>
    </source>
</reference>
<keyword evidence="4" id="KW-0699">rRNA-binding</keyword>
<evidence type="ECO:0000256" key="2">
    <source>
        <dbReference type="ARBA" id="ARBA00022980"/>
    </source>
</evidence>
<organism evidence="5 6">
    <name type="scientific">Psychroflexus maritimus</name>
    <dbReference type="NCBI Taxonomy" id="2714865"/>
    <lineage>
        <taxon>Bacteria</taxon>
        <taxon>Pseudomonadati</taxon>
        <taxon>Bacteroidota</taxon>
        <taxon>Flavobacteriia</taxon>
        <taxon>Flavobacteriales</taxon>
        <taxon>Flavobacteriaceae</taxon>
        <taxon>Psychroflexus</taxon>
    </lineage>
</organism>
<dbReference type="Pfam" id="PF00276">
    <property type="entry name" value="Ribosomal_L23"/>
    <property type="match status" value="1"/>
</dbReference>
<dbReference type="SUPFAM" id="SSF54189">
    <property type="entry name" value="Ribosomal proteins S24e, L23 and L15e"/>
    <property type="match status" value="1"/>
</dbReference>
<dbReference type="GO" id="GO:0019843">
    <property type="term" value="F:rRNA binding"/>
    <property type="evidence" value="ECO:0007669"/>
    <property type="project" value="UniProtKB-UniRule"/>
</dbReference>
<dbReference type="InterPro" id="IPR012677">
    <property type="entry name" value="Nucleotide-bd_a/b_plait_sf"/>
</dbReference>
<dbReference type="GO" id="GO:0005840">
    <property type="term" value="C:ribosome"/>
    <property type="evidence" value="ECO:0007669"/>
    <property type="project" value="UniProtKB-KW"/>
</dbReference>
<comment type="caution">
    <text evidence="5">The sequence shown here is derived from an EMBL/GenBank/DDBJ whole genome shotgun (WGS) entry which is preliminary data.</text>
</comment>
<dbReference type="InterPro" id="IPR013025">
    <property type="entry name" value="Ribosomal_uL23-like"/>
</dbReference>
<proteinExistence type="inferred from homology"/>
<keyword evidence="4" id="KW-0694">RNA-binding</keyword>
<dbReference type="PANTHER" id="PTHR11620">
    <property type="entry name" value="60S RIBOSOMAL PROTEIN L23A"/>
    <property type="match status" value="1"/>
</dbReference>
<evidence type="ECO:0000313" key="6">
    <source>
        <dbReference type="Proteomes" id="UP000643701"/>
    </source>
</evidence>
<comment type="subunit">
    <text evidence="4">Part of the 50S ribosomal subunit. Contacts protein L29, and trigger factor when it is bound to the ribosome.</text>
</comment>
<comment type="similarity">
    <text evidence="1 4">Belongs to the universal ribosomal protein uL23 family.</text>
</comment>
<dbReference type="EMBL" id="JAANAS010000061">
    <property type="protein sequence ID" value="NGZ90341.1"/>
    <property type="molecule type" value="Genomic_DNA"/>
</dbReference>
<keyword evidence="2 4" id="KW-0689">Ribosomal protein</keyword>
<evidence type="ECO:0000256" key="4">
    <source>
        <dbReference type="HAMAP-Rule" id="MF_01369"/>
    </source>
</evidence>
<dbReference type="HAMAP" id="MF_01369_B">
    <property type="entry name" value="Ribosomal_uL23_B"/>
    <property type="match status" value="1"/>
</dbReference>
<dbReference type="InterPro" id="IPR012678">
    <property type="entry name" value="Ribosomal_uL23/eL15/eS24_sf"/>
</dbReference>
<dbReference type="AlphaFoldDB" id="A0A967AE10"/>
<dbReference type="Proteomes" id="UP000643701">
    <property type="component" value="Unassembled WGS sequence"/>
</dbReference>
<dbReference type="RefSeq" id="WP_166400587.1">
    <property type="nucleotide sequence ID" value="NZ_JAANAS010000061.1"/>
</dbReference>
<keyword evidence="3 4" id="KW-0687">Ribonucleoprotein</keyword>
<keyword evidence="6" id="KW-1185">Reference proteome</keyword>
<evidence type="ECO:0000256" key="3">
    <source>
        <dbReference type="ARBA" id="ARBA00023274"/>
    </source>
</evidence>
<dbReference type="GO" id="GO:1990904">
    <property type="term" value="C:ribonucleoprotein complex"/>
    <property type="evidence" value="ECO:0007669"/>
    <property type="project" value="UniProtKB-KW"/>
</dbReference>
<evidence type="ECO:0000313" key="5">
    <source>
        <dbReference type="EMBL" id="NGZ90341.1"/>
    </source>
</evidence>